<evidence type="ECO:0000256" key="2">
    <source>
        <dbReference type="ARBA" id="ARBA00022553"/>
    </source>
</evidence>
<dbReference type="Gene3D" id="3.40.366.10">
    <property type="entry name" value="Malonyl-Coenzyme A Acyl Carrier Protein, domain 2"/>
    <property type="match status" value="1"/>
</dbReference>
<dbReference type="PANTHER" id="PTHR43074">
    <property type="entry name" value="OMEGA-3 POLYUNSATURATED FATTY ACID SYNTHASE PFAB-RELATED"/>
    <property type="match status" value="1"/>
</dbReference>
<feature type="domain" description="Ketosynthase family 3 (KS3)" evidence="5">
    <location>
        <begin position="6"/>
        <end position="462"/>
    </location>
</feature>
<dbReference type="SMART" id="SM00827">
    <property type="entry name" value="PKS_AT"/>
    <property type="match status" value="1"/>
</dbReference>
<keyword evidence="7" id="KW-1185">Reference proteome</keyword>
<dbReference type="GO" id="GO:0016491">
    <property type="term" value="F:oxidoreductase activity"/>
    <property type="evidence" value="ECO:0000318"/>
    <property type="project" value="GO_Central"/>
</dbReference>
<keyword evidence="3" id="KW-0808">Transferase</keyword>
<dbReference type="Gene3D" id="3.10.129.110">
    <property type="entry name" value="Polyketide synthase dehydratase"/>
    <property type="match status" value="1"/>
</dbReference>
<dbReference type="GO" id="GO:0008897">
    <property type="term" value="F:holo-[acyl-carrier-protein] synthase activity"/>
    <property type="evidence" value="ECO:0007669"/>
    <property type="project" value="InterPro"/>
</dbReference>
<dbReference type="InterPro" id="IPR020841">
    <property type="entry name" value="PKS_Beta-ketoAc_synthase_dom"/>
</dbReference>
<dbReference type="GO" id="GO:0006633">
    <property type="term" value="P:fatty acid biosynthetic process"/>
    <property type="evidence" value="ECO:0007669"/>
    <property type="project" value="InterPro"/>
</dbReference>
<dbReference type="InterPro" id="IPR014043">
    <property type="entry name" value="Acyl_transferase_dom"/>
</dbReference>
<name>Q7NDL0_GLOVI</name>
<dbReference type="Gene3D" id="3.90.470.20">
    <property type="entry name" value="4'-phosphopantetheinyl transferase domain"/>
    <property type="match status" value="2"/>
</dbReference>
<keyword evidence="2" id="KW-0597">Phosphoprotein</keyword>
<dbReference type="InterPro" id="IPR016036">
    <property type="entry name" value="Malonyl_transacylase_ACP-bd"/>
</dbReference>
<dbReference type="InterPro" id="IPR008278">
    <property type="entry name" value="4-PPantetheinyl_Trfase_dom"/>
</dbReference>
<dbReference type="STRING" id="251221.gene:10761744"/>
<evidence type="ECO:0000259" key="5">
    <source>
        <dbReference type="PROSITE" id="PS52004"/>
    </source>
</evidence>
<dbReference type="SUPFAM" id="SSF52151">
    <property type="entry name" value="FabD/lysophospholipase-like"/>
    <property type="match status" value="1"/>
</dbReference>
<dbReference type="SUPFAM" id="SSF55048">
    <property type="entry name" value="Probable ACP-binding domain of malonyl-CoA ACP transacylase"/>
    <property type="match status" value="1"/>
</dbReference>
<dbReference type="InterPro" id="IPR016039">
    <property type="entry name" value="Thiolase-like"/>
</dbReference>
<dbReference type="HOGENOM" id="CLU_000022_31_5_3"/>
<dbReference type="Pfam" id="PF00698">
    <property type="entry name" value="Acyl_transf_1"/>
    <property type="match status" value="1"/>
</dbReference>
<reference evidence="6 7" key="2">
    <citation type="journal article" date="2003" name="DNA Res.">
        <title>Complete genome structure of Gloeobacter violaceus PCC 7421, a cyanobacterium that lacks thylakoids (supplement).</title>
        <authorList>
            <person name="Nakamura Y."/>
            <person name="Kaneko T."/>
            <person name="Sato S."/>
            <person name="Mimuro M."/>
            <person name="Miyashita H."/>
            <person name="Tsuchiya T."/>
            <person name="Sasamoto S."/>
            <person name="Watanabe A."/>
            <person name="Kawashima K."/>
            <person name="Kishida Y."/>
            <person name="Kiyokawa C."/>
            <person name="Kohara M."/>
            <person name="Matsumoto M."/>
            <person name="Matsuno A."/>
            <person name="Nakazaki N."/>
            <person name="Shimpo S."/>
            <person name="Takeuchi C."/>
            <person name="Yamada M."/>
            <person name="Tabata S."/>
        </authorList>
    </citation>
    <scope>NUCLEOTIDE SEQUENCE [LARGE SCALE GENOMIC DNA]</scope>
    <source>
        <strain evidence="7">ATCC 29082 / PCC 7421</strain>
    </source>
</reference>
<dbReference type="InterPro" id="IPR014030">
    <property type="entry name" value="Ketoacyl_synth_N"/>
</dbReference>
<dbReference type="InterPro" id="IPR014031">
    <property type="entry name" value="Ketoacyl_synth_C"/>
</dbReference>
<dbReference type="SUPFAM" id="SSF53901">
    <property type="entry name" value="Thiolase-like"/>
    <property type="match status" value="1"/>
</dbReference>
<dbReference type="KEGG" id="gvi:gll4225"/>
<sequence>MPMNPIEPVAIVGMAALFPKAATVGDFWQNIVDKVDAVSEAPASWARHYFDPNSKEQDRIYTSKGGFLGELAEFDPTEFGIMPNTLDAAEPDHFIALKLARDALADAGYLDRPFNRKKAGIILGHGVYVNRGHMAMLQQTLVLDQTMDTLRRVCPELGEEALAAVHRALRKSAPAFNAEVVPGMVPNVITGRIANRLDLMGPNYLVDAACASGLIVVELAMKELASGRCDLVLAGGVQASLPPQYNMAFCQLGALSRTNIRPFDRAADGNVMGEGCGILVLKRLADAELDGDRIYAVVRGVGSSSNGKALGMLAPRLEGEVLALEEAYSLTGIDPASVDLVEAHGTGIPVGDRTEMEALAQVYGAREGDLPRVGMGSVKSMIGHCIPASGAASFIKMALALYHKVLPPTLLDAVNPELGVEKTPFYLNNATRPWVSANQRPRRAGINAFGFGGINAHAILEEHTPTGPDTVLHRRWPSELVVFAADDRPGLIAKIERTLVVHPTLPLAQIACNQAAGTAGDYRLAVVAKDRADLHKKLRQAVEKLKEPGRVRLRGGVMYGEVTSEMADAQTAMIFPGEGCQYPNMLADLCLHFPVVREWFDFLDSALGADRPHPPSRYIFPPPTAIDEQVQEQTHRAIYQMELAVASVATASMALYELLQQFEIKADVMVGHSTGELTSLVASGVVRLTDRSQMMEKLLLLNGLYQRLEQMNIVPRGALLAVGAVKSDDLQQVLADLEGRLHLAMDNCPNQVVLFGDEQAVTQASERLQASGAICSRLPFDRAYHTPLFEEAGKVLRGFYDALDVGPGHTPLFSCASVGLFPDDPEGIRTLGERQWPSRVRFRETLETLYSQGVRHFVEVGPSGNLTGFVDDVLKGRDYKAVPVNSQRKSGLEQLQHLVGQLFVSGKHVSFAPFYSRRGLLPQPPAPGEAQPKRRGRVLDLTLPHMELPPDFVLPERQAPAVPVPAPKATTNGSHPPSLTSLTAAPAPVSTLAPSQEPPVAALATLERSVPIAEDPPNVPAPIQAPANGHDLGAAAVIVDHFALMQEFLASQDRMLSALLTGAPAQTAEMAVSVDPWPLLGQVIHLDVQSLVCRRRFTIGEDIFLRDHTLGGNPSSLQPALLPLPILPFTTSMELLAEAAVYLAGGNGVVTAMSEVRGFRWLALDRGVLTVEAVLRRLPDGRYQAQLFQLSDEDASVRLPAFEAVIAVAAAYTSSPAPRDLDPGALWPLSAELADDRLYSTGMFHGPRFQSLKHIHCCGERGIQADLGVWGTGDFFADGRPGVFQLEQSLIDAAGQLAAFWLSQDIDSPDFSMFPFQVRSFEQFGASPPAGTRLLCRCTSRYLSENATESHLDYIDGEGRVLYRLTGWQSRFFLSPPRYQDFRVAPQVNYLSEPWMQAETGLFVRRYENPDDYLEESWEIWKRVTAHLILNEAERTYWYALPEQGPRRRDWLLGRLAAKEALRQWTEAAYGLQLAPADFEILSNELGKPMVSCPALAAFGPLPEISIAHSEGHAVAAVAYGMALGIDLQRLERLGSTDWLTAAFDPSELALVSSPTELALIGLWSAKEAAAKAFGTGLEGEPRRWQVVARNPEGTEMTVVHGEHRFSVRLWYAPDEVFAVCGWQP</sequence>
<dbReference type="Pfam" id="PF00109">
    <property type="entry name" value="ketoacyl-synt"/>
    <property type="match status" value="1"/>
</dbReference>
<dbReference type="InterPro" id="IPR037143">
    <property type="entry name" value="4-PPantetheinyl_Trfase_dom_sf"/>
</dbReference>
<keyword evidence="1" id="KW-0596">Phosphopantetheine</keyword>
<dbReference type="CDD" id="cd00833">
    <property type="entry name" value="PKS"/>
    <property type="match status" value="1"/>
</dbReference>
<dbReference type="InterPro" id="IPR049551">
    <property type="entry name" value="PKS_DH_C"/>
</dbReference>
<dbReference type="GO" id="GO:0000287">
    <property type="term" value="F:magnesium ion binding"/>
    <property type="evidence" value="ECO:0007669"/>
    <property type="project" value="InterPro"/>
</dbReference>
<dbReference type="Proteomes" id="UP000000557">
    <property type="component" value="Chromosome"/>
</dbReference>
<dbReference type="InterPro" id="IPR042104">
    <property type="entry name" value="PKS_dehydratase_sf"/>
</dbReference>
<dbReference type="Pfam" id="PF14765">
    <property type="entry name" value="PS-DH"/>
    <property type="match status" value="1"/>
</dbReference>
<dbReference type="GO" id="GO:0004315">
    <property type="term" value="F:3-oxoacyl-[acyl-carrier-protein] synthase activity"/>
    <property type="evidence" value="ECO:0007669"/>
    <property type="project" value="InterPro"/>
</dbReference>
<dbReference type="eggNOG" id="COG2091">
    <property type="taxonomic scope" value="Bacteria"/>
</dbReference>
<feature type="compositionally biased region" description="Polar residues" evidence="4">
    <location>
        <begin position="970"/>
        <end position="983"/>
    </location>
</feature>
<accession>Q7NDL0</accession>
<dbReference type="Pfam" id="PF02801">
    <property type="entry name" value="Ketoacyl-synt_C"/>
    <property type="match status" value="1"/>
</dbReference>
<dbReference type="PhylomeDB" id="Q7NDL0"/>
<dbReference type="InParanoid" id="Q7NDL0"/>
<dbReference type="InterPro" id="IPR052568">
    <property type="entry name" value="PKS-FAS_Synthase"/>
</dbReference>
<dbReference type="InterPro" id="IPR016035">
    <property type="entry name" value="Acyl_Trfase/lysoPLipase"/>
</dbReference>
<reference evidence="6 7" key="1">
    <citation type="journal article" date="2003" name="DNA Res.">
        <title>Complete genome structure of Gloeobacter violaceus PCC 7421, a cyanobacterium that lacks thylakoids.</title>
        <authorList>
            <person name="Nakamura Y."/>
            <person name="Kaneko T."/>
            <person name="Sato S."/>
            <person name="Mimuro M."/>
            <person name="Miyashita H."/>
            <person name="Tsuchiya T."/>
            <person name="Sasamoto S."/>
            <person name="Watanabe A."/>
            <person name="Kawashima K."/>
            <person name="Kishida Y."/>
            <person name="Kiyokawa C."/>
            <person name="Kohara M."/>
            <person name="Matsumoto M."/>
            <person name="Matsuno A."/>
            <person name="Nakazaki N."/>
            <person name="Shimpo S."/>
            <person name="Takeuchi C."/>
            <person name="Yamada M."/>
            <person name="Tabata S."/>
        </authorList>
    </citation>
    <scope>NUCLEOTIDE SEQUENCE [LARGE SCALE GENOMIC DNA]</scope>
    <source>
        <strain evidence="7">ATCC 29082 / PCC 7421</strain>
    </source>
</reference>
<evidence type="ECO:0000256" key="1">
    <source>
        <dbReference type="ARBA" id="ARBA00022450"/>
    </source>
</evidence>
<dbReference type="OrthoDB" id="499075at2"/>
<dbReference type="PATRIC" id="fig|251221.4.peg.4257"/>
<proteinExistence type="predicted"/>
<dbReference type="EnsemblBacteria" id="BAC92166">
    <property type="protein sequence ID" value="BAC92166"/>
    <property type="gene ID" value="BAC92166"/>
</dbReference>
<dbReference type="Gene3D" id="3.30.70.250">
    <property type="entry name" value="Malonyl-CoA ACP transacylase, ACP-binding"/>
    <property type="match status" value="1"/>
</dbReference>
<dbReference type="eggNOG" id="COG3321">
    <property type="taxonomic scope" value="Bacteria"/>
</dbReference>
<organism evidence="6 7">
    <name type="scientific">Gloeobacter violaceus (strain ATCC 29082 / PCC 7421)</name>
    <dbReference type="NCBI Taxonomy" id="251221"/>
    <lineage>
        <taxon>Bacteria</taxon>
        <taxon>Bacillati</taxon>
        <taxon>Cyanobacteriota</taxon>
        <taxon>Cyanophyceae</taxon>
        <taxon>Gloeobacterales</taxon>
        <taxon>Gloeobacteraceae</taxon>
        <taxon>Gloeobacter</taxon>
    </lineage>
</organism>
<evidence type="ECO:0000256" key="3">
    <source>
        <dbReference type="ARBA" id="ARBA00022679"/>
    </source>
</evidence>
<dbReference type="eggNOG" id="COG3170">
    <property type="taxonomic scope" value="Bacteria"/>
</dbReference>
<protein>
    <submittedName>
        <fullName evidence="6">Gll4225 protein</fullName>
    </submittedName>
</protein>
<evidence type="ECO:0000313" key="7">
    <source>
        <dbReference type="Proteomes" id="UP000000557"/>
    </source>
</evidence>
<feature type="region of interest" description="Disordered" evidence="4">
    <location>
        <begin position="962"/>
        <end position="984"/>
    </location>
</feature>
<gene>
    <name evidence="6" type="ordered locus">gll4225</name>
</gene>
<dbReference type="PROSITE" id="PS52004">
    <property type="entry name" value="KS3_2"/>
    <property type="match status" value="1"/>
</dbReference>
<dbReference type="SUPFAM" id="SSF56214">
    <property type="entry name" value="4'-phosphopantetheinyl transferase"/>
    <property type="match status" value="2"/>
</dbReference>
<dbReference type="PANTHER" id="PTHR43074:SF1">
    <property type="entry name" value="BETA-KETOACYL SYNTHASE FAMILY PROTEIN-RELATED"/>
    <property type="match status" value="1"/>
</dbReference>
<dbReference type="Pfam" id="PF01648">
    <property type="entry name" value="ACPS"/>
    <property type="match status" value="1"/>
</dbReference>
<dbReference type="Gene3D" id="3.40.47.10">
    <property type="match status" value="1"/>
</dbReference>
<evidence type="ECO:0000313" key="6">
    <source>
        <dbReference type="EMBL" id="BAC92166.1"/>
    </source>
</evidence>
<dbReference type="SMART" id="SM00825">
    <property type="entry name" value="PKS_KS"/>
    <property type="match status" value="1"/>
</dbReference>
<dbReference type="EMBL" id="BA000045">
    <property type="protein sequence ID" value="BAC92166.1"/>
    <property type="molecule type" value="Genomic_DNA"/>
</dbReference>
<dbReference type="PROSITE" id="PS00606">
    <property type="entry name" value="KS3_1"/>
    <property type="match status" value="1"/>
</dbReference>
<dbReference type="InterPro" id="IPR001227">
    <property type="entry name" value="Ac_transferase_dom_sf"/>
</dbReference>
<evidence type="ECO:0000256" key="4">
    <source>
        <dbReference type="SAM" id="MobiDB-lite"/>
    </source>
</evidence>
<dbReference type="InterPro" id="IPR018201">
    <property type="entry name" value="Ketoacyl_synth_AS"/>
</dbReference>